<evidence type="ECO:0000313" key="1">
    <source>
        <dbReference type="EMBL" id="GJJ16145.1"/>
    </source>
</evidence>
<dbReference type="EMBL" id="BPWL01000013">
    <property type="protein sequence ID" value="GJJ16145.1"/>
    <property type="molecule type" value="Genomic_DNA"/>
</dbReference>
<gene>
    <name evidence="1" type="ORF">Clacol_010425</name>
</gene>
<dbReference type="Proteomes" id="UP001050691">
    <property type="component" value="Unassembled WGS sequence"/>
</dbReference>
<keyword evidence="2" id="KW-1185">Reference proteome</keyword>
<sequence length="113" mass="13072">MPYPEGLSLYTIWEEIAHFLDSTKDLLSLALTYRTFKELIVPDYLHYRRLSIDIRMASVWNEFPPEQLNDISHALTTSASCLEGLDVGFDPTTMTRDQEKMKTLSSSSSFVWF</sequence>
<evidence type="ECO:0000313" key="2">
    <source>
        <dbReference type="Proteomes" id="UP001050691"/>
    </source>
</evidence>
<organism evidence="1 2">
    <name type="scientific">Clathrus columnatus</name>
    <dbReference type="NCBI Taxonomy" id="1419009"/>
    <lineage>
        <taxon>Eukaryota</taxon>
        <taxon>Fungi</taxon>
        <taxon>Dikarya</taxon>
        <taxon>Basidiomycota</taxon>
        <taxon>Agaricomycotina</taxon>
        <taxon>Agaricomycetes</taxon>
        <taxon>Phallomycetidae</taxon>
        <taxon>Phallales</taxon>
        <taxon>Clathraceae</taxon>
        <taxon>Clathrus</taxon>
    </lineage>
</organism>
<dbReference type="AlphaFoldDB" id="A0AAV5ATS8"/>
<accession>A0AAV5ATS8</accession>
<protein>
    <recommendedName>
        <fullName evidence="3">F-box domain-containing protein</fullName>
    </recommendedName>
</protein>
<proteinExistence type="predicted"/>
<reference evidence="1" key="1">
    <citation type="submission" date="2021-10" db="EMBL/GenBank/DDBJ databases">
        <title>De novo Genome Assembly of Clathrus columnatus (Basidiomycota, Fungi) Using Illumina and Nanopore Sequence Data.</title>
        <authorList>
            <person name="Ogiso-Tanaka E."/>
            <person name="Itagaki H."/>
            <person name="Hosoya T."/>
            <person name="Hosaka K."/>
        </authorList>
    </citation>
    <scope>NUCLEOTIDE SEQUENCE</scope>
    <source>
        <strain evidence="1">MO-923</strain>
    </source>
</reference>
<evidence type="ECO:0008006" key="3">
    <source>
        <dbReference type="Google" id="ProtNLM"/>
    </source>
</evidence>
<comment type="caution">
    <text evidence="1">The sequence shown here is derived from an EMBL/GenBank/DDBJ whole genome shotgun (WGS) entry which is preliminary data.</text>
</comment>
<name>A0AAV5ATS8_9AGAM</name>